<sequence>MPTLTPTPVYSNILVGQPPVYVQCTGITELTEGESDILRLYDRTVFQQPGDNVYLRLKLDDSNTVLYPVVGQPMMGQPQDPGLLQQQQQPQQTAQTSGQQPQQVPRQQTPQQAQVAQSQQGVTVTVGTPVVTSQHLPQASLDGVQKAEDPVVVTAAVTSAPAVATQAHECAFCRANFATDLDLRHHVEIAHTDIRDVFCPTCQKAFCKRSVMKRHMKSVHADSKDYTCTLCNKAFAEKKNLQMHINALHKGLKPYHCQVCGKDFARKCDLLRHGNSVHKESKPYECSSCGKGFPQRWYLERHMVAVHKATLQQMPGMPNVFTMPQAPQATILTQDQLMQQIQQQQLLQTQQHQLLTQQQHNQQVIQQQGQPVLQQTQLLQQQATLQQQQQGQQSQAQQQQQQDPQQQVQQHTQTSQNQVTQVVQPQFSQAAAQHQQSLQFSAFSQAPTNSVSIVAAAGGTRFAVPMPAASVSAAGPGGAALPSATMMPTLFFQQAGGGLLPSTAATHHQLQLAAAAAAAASSTPSTPSTSTGAGAATPHAMPQQRLQQVGQQLGLPPAQHMMQQGTTISIIPPPQATSQLQHTVSKGSCMLRARRAHLSVHTHTYIGTRSKLARRGERIARSEGECLRAHLPIDPPSARFCTRAVFACLRATTDACARRGAQIGGTAITDFFPDQTILADKGGGCVHSFVPALLLHFGLRASKLACEQRSPSRFIASRSPHLLLLCVPTQRLLGARTCLRGACVCARVACVDNAMRSAGLTRWFAYAQMRVREPTKPRKQFACDQCDKVYPRNQSLQAHIIQVHSDVRPYTCRICHKGFVRRWDFYRHLNAVHRDRAREALDADKVEEYVTWMRSRAPADISWECLNAVREEFPAGTGSSAVASTAAGGGGGVSGAGAAAPVVNTTAAANPSGTPKASSPAAPPQSSTPSAAASSTSSTSNSSVTVTMIKPANE</sequence>
<dbReference type="GO" id="GO:0010468">
    <property type="term" value="P:regulation of gene expression"/>
    <property type="evidence" value="ECO:0007669"/>
    <property type="project" value="TreeGrafter"/>
</dbReference>
<dbReference type="CTD" id="36345401"/>
<gene>
    <name evidence="10" type="ORF">EGR_09686</name>
</gene>
<dbReference type="AlphaFoldDB" id="W6U4I4"/>
<keyword evidence="2" id="KW-0479">Metal-binding</keyword>
<keyword evidence="5" id="KW-0862">Zinc</keyword>
<proteinExistence type="predicted"/>
<feature type="region of interest" description="Disordered" evidence="8">
    <location>
        <begin position="521"/>
        <end position="548"/>
    </location>
</feature>
<organism evidence="10 11">
    <name type="scientific">Echinococcus granulosus</name>
    <name type="common">Hydatid tapeworm</name>
    <dbReference type="NCBI Taxonomy" id="6210"/>
    <lineage>
        <taxon>Eukaryota</taxon>
        <taxon>Metazoa</taxon>
        <taxon>Spiralia</taxon>
        <taxon>Lophotrochozoa</taxon>
        <taxon>Platyhelminthes</taxon>
        <taxon>Cestoda</taxon>
        <taxon>Eucestoda</taxon>
        <taxon>Cyclophyllidea</taxon>
        <taxon>Taeniidae</taxon>
        <taxon>Echinococcus</taxon>
        <taxon>Echinococcus granulosus group</taxon>
    </lineage>
</organism>
<comment type="subcellular location">
    <subcellularLocation>
        <location evidence="1">Nucleus</location>
    </subcellularLocation>
</comment>
<keyword evidence="4 7" id="KW-0863">Zinc-finger</keyword>
<feature type="compositionally biased region" description="Low complexity" evidence="8">
    <location>
        <begin position="906"/>
        <end position="947"/>
    </location>
</feature>
<feature type="domain" description="C2H2-type" evidence="9">
    <location>
        <begin position="781"/>
        <end position="809"/>
    </location>
</feature>
<dbReference type="InterPro" id="IPR013087">
    <property type="entry name" value="Znf_C2H2_type"/>
</dbReference>
<dbReference type="STRING" id="6210.W6U4I4"/>
<keyword evidence="6" id="KW-0539">Nucleus</keyword>
<feature type="domain" description="C2H2-type" evidence="9">
    <location>
        <begin position="255"/>
        <end position="283"/>
    </location>
</feature>
<dbReference type="GeneID" id="36345401"/>
<dbReference type="EMBL" id="APAU02000161">
    <property type="protein sequence ID" value="EUB55441.1"/>
    <property type="molecule type" value="Genomic_DNA"/>
</dbReference>
<dbReference type="GO" id="GO:0005634">
    <property type="term" value="C:nucleus"/>
    <property type="evidence" value="ECO:0007669"/>
    <property type="project" value="UniProtKB-SubCell"/>
</dbReference>
<dbReference type="SUPFAM" id="SSF57667">
    <property type="entry name" value="beta-beta-alpha zinc fingers"/>
    <property type="match status" value="4"/>
</dbReference>
<dbReference type="FunFam" id="3.30.160.60:FF:000110">
    <property type="entry name" value="Zinc finger protein-like"/>
    <property type="match status" value="1"/>
</dbReference>
<dbReference type="Gene3D" id="3.30.160.60">
    <property type="entry name" value="Classic Zinc Finger"/>
    <property type="match status" value="5"/>
</dbReference>
<evidence type="ECO:0000313" key="10">
    <source>
        <dbReference type="EMBL" id="EUB55441.1"/>
    </source>
</evidence>
<evidence type="ECO:0000259" key="9">
    <source>
        <dbReference type="PROSITE" id="PS50157"/>
    </source>
</evidence>
<feature type="region of interest" description="Disordered" evidence="8">
    <location>
        <begin position="906"/>
        <end position="954"/>
    </location>
</feature>
<accession>W6U4I4</accession>
<dbReference type="FunFam" id="3.30.160.60:FF:000065">
    <property type="entry name" value="B-cell CLL/lymphoma 6, member B"/>
    <property type="match status" value="1"/>
</dbReference>
<feature type="domain" description="C2H2-type" evidence="9">
    <location>
        <begin position="226"/>
        <end position="254"/>
    </location>
</feature>
<feature type="region of interest" description="Disordered" evidence="8">
    <location>
        <begin position="70"/>
        <end position="116"/>
    </location>
</feature>
<dbReference type="InterPro" id="IPR050331">
    <property type="entry name" value="Zinc_finger"/>
</dbReference>
<evidence type="ECO:0000256" key="4">
    <source>
        <dbReference type="ARBA" id="ARBA00022771"/>
    </source>
</evidence>
<dbReference type="SMART" id="SM00355">
    <property type="entry name" value="ZnF_C2H2"/>
    <property type="match status" value="7"/>
</dbReference>
<feature type="domain" description="C2H2-type" evidence="9">
    <location>
        <begin position="197"/>
        <end position="225"/>
    </location>
</feature>
<dbReference type="Pfam" id="PF00096">
    <property type="entry name" value="zf-C2H2"/>
    <property type="match status" value="5"/>
</dbReference>
<dbReference type="KEGG" id="egl:EGR_09686"/>
<evidence type="ECO:0000256" key="5">
    <source>
        <dbReference type="ARBA" id="ARBA00022833"/>
    </source>
</evidence>
<feature type="compositionally biased region" description="Low complexity" evidence="8">
    <location>
        <begin position="76"/>
        <end position="116"/>
    </location>
</feature>
<dbReference type="Proteomes" id="UP000019149">
    <property type="component" value="Unassembled WGS sequence"/>
</dbReference>
<evidence type="ECO:0000313" key="11">
    <source>
        <dbReference type="Proteomes" id="UP000019149"/>
    </source>
</evidence>
<evidence type="ECO:0000256" key="3">
    <source>
        <dbReference type="ARBA" id="ARBA00022737"/>
    </source>
</evidence>
<dbReference type="PANTHER" id="PTHR16515:SF66">
    <property type="entry name" value="C2H2-TYPE DOMAIN-CONTAINING PROTEIN"/>
    <property type="match status" value="1"/>
</dbReference>
<keyword evidence="11" id="KW-1185">Reference proteome</keyword>
<dbReference type="PROSITE" id="PS00028">
    <property type="entry name" value="ZINC_FINGER_C2H2_1"/>
    <property type="match status" value="7"/>
</dbReference>
<evidence type="ECO:0000256" key="7">
    <source>
        <dbReference type="PROSITE-ProRule" id="PRU00042"/>
    </source>
</evidence>
<feature type="domain" description="C2H2-type" evidence="9">
    <location>
        <begin position="284"/>
        <end position="307"/>
    </location>
</feature>
<dbReference type="OrthoDB" id="7930430at2759"/>
<protein>
    <submittedName>
        <fullName evidence="10">Zinc finger protein</fullName>
    </submittedName>
</protein>
<keyword evidence="3" id="KW-0677">Repeat</keyword>
<evidence type="ECO:0000256" key="2">
    <source>
        <dbReference type="ARBA" id="ARBA00022723"/>
    </source>
</evidence>
<reference evidence="10 11" key="1">
    <citation type="journal article" date="2013" name="Nat. Genet.">
        <title>The genome of the hydatid tapeworm Echinococcus granulosus.</title>
        <authorList>
            <person name="Zheng H."/>
            <person name="Zhang W."/>
            <person name="Zhang L."/>
            <person name="Zhang Z."/>
            <person name="Li J."/>
            <person name="Lu G."/>
            <person name="Zhu Y."/>
            <person name="Wang Y."/>
            <person name="Huang Y."/>
            <person name="Liu J."/>
            <person name="Kang H."/>
            <person name="Chen J."/>
            <person name="Wang L."/>
            <person name="Chen A."/>
            <person name="Yu S."/>
            <person name="Gao Z."/>
            <person name="Jin L."/>
            <person name="Gu W."/>
            <person name="Wang Z."/>
            <person name="Zhao L."/>
            <person name="Shi B."/>
            <person name="Wen H."/>
            <person name="Lin R."/>
            <person name="Jones M.K."/>
            <person name="Brejova B."/>
            <person name="Vinar T."/>
            <person name="Zhao G."/>
            <person name="McManus D.P."/>
            <person name="Chen Z."/>
            <person name="Zhou Y."/>
            <person name="Wang S."/>
        </authorList>
    </citation>
    <scope>NUCLEOTIDE SEQUENCE [LARGE SCALE GENOMIC DNA]</scope>
</reference>
<feature type="domain" description="C2H2-type" evidence="9">
    <location>
        <begin position="810"/>
        <end position="838"/>
    </location>
</feature>
<comment type="caution">
    <text evidence="10">The sequence shown here is derived from an EMBL/GenBank/DDBJ whole genome shotgun (WGS) entry which is preliminary data.</text>
</comment>
<evidence type="ECO:0000256" key="1">
    <source>
        <dbReference type="ARBA" id="ARBA00004123"/>
    </source>
</evidence>
<dbReference type="RefSeq" id="XP_024346637.1">
    <property type="nucleotide sequence ID" value="XM_024498935.1"/>
</dbReference>
<dbReference type="GO" id="GO:0008270">
    <property type="term" value="F:zinc ion binding"/>
    <property type="evidence" value="ECO:0007669"/>
    <property type="project" value="UniProtKB-KW"/>
</dbReference>
<dbReference type="PROSITE" id="PS50157">
    <property type="entry name" value="ZINC_FINGER_C2H2_2"/>
    <property type="match status" value="7"/>
</dbReference>
<dbReference type="OMA" id="ADISWEC"/>
<evidence type="ECO:0000256" key="8">
    <source>
        <dbReference type="SAM" id="MobiDB-lite"/>
    </source>
</evidence>
<evidence type="ECO:0000256" key="6">
    <source>
        <dbReference type="ARBA" id="ARBA00023242"/>
    </source>
</evidence>
<dbReference type="InterPro" id="IPR036236">
    <property type="entry name" value="Znf_C2H2_sf"/>
</dbReference>
<name>W6U4I4_ECHGR</name>
<feature type="domain" description="C2H2-type" evidence="9">
    <location>
        <begin position="168"/>
        <end position="196"/>
    </location>
</feature>
<dbReference type="PANTHER" id="PTHR16515">
    <property type="entry name" value="PR DOMAIN ZINC FINGER PROTEIN"/>
    <property type="match status" value="1"/>
</dbReference>